<dbReference type="InterPro" id="IPR007361">
    <property type="entry name" value="DUF427"/>
</dbReference>
<evidence type="ECO:0000313" key="2">
    <source>
        <dbReference type="EMBL" id="EKM49525.1"/>
    </source>
</evidence>
<proteinExistence type="predicted"/>
<dbReference type="Gene3D" id="2.170.150.40">
    <property type="entry name" value="Domain of unknown function (DUF427)"/>
    <property type="match status" value="1"/>
</dbReference>
<reference evidence="2 3" key="1">
    <citation type="journal article" date="2012" name="BMC Genomics">
        <title>Comparative genomics of the white-rot fungi, Phanerochaete carnosa and P. chrysosporium, to elucidate the genetic basis of the distinct wood types they colonize.</title>
        <authorList>
            <person name="Suzuki H."/>
            <person name="MacDonald J."/>
            <person name="Syed K."/>
            <person name="Salamov A."/>
            <person name="Hori C."/>
            <person name="Aerts A."/>
            <person name="Henrissat B."/>
            <person name="Wiebenga A."/>
            <person name="vanKuyk P.A."/>
            <person name="Barry K."/>
            <person name="Lindquist E."/>
            <person name="LaButti K."/>
            <person name="Lapidus A."/>
            <person name="Lucas S."/>
            <person name="Coutinho P."/>
            <person name="Gong Y."/>
            <person name="Samejima M."/>
            <person name="Mahadevan R."/>
            <person name="Abou-Zaid M."/>
            <person name="de Vries R.P."/>
            <person name="Igarashi K."/>
            <person name="Yadav J.S."/>
            <person name="Grigoriev I.V."/>
            <person name="Master E.R."/>
        </authorList>
    </citation>
    <scope>NUCLEOTIDE SEQUENCE [LARGE SCALE GENOMIC DNA]</scope>
    <source>
        <strain evidence="2 3">HHB-10118-sp</strain>
    </source>
</reference>
<feature type="domain" description="DUF427" evidence="1">
    <location>
        <begin position="2"/>
        <end position="88"/>
    </location>
</feature>
<dbReference type="HOGENOM" id="CLU_126578_1_1_1"/>
<dbReference type="OrthoDB" id="18996at2759"/>
<gene>
    <name evidence="2" type="ORF">PHACADRAFT_188621</name>
</gene>
<evidence type="ECO:0000313" key="3">
    <source>
        <dbReference type="Proteomes" id="UP000008370"/>
    </source>
</evidence>
<evidence type="ECO:0000259" key="1">
    <source>
        <dbReference type="Pfam" id="PF04248"/>
    </source>
</evidence>
<dbReference type="InParanoid" id="K5VRX7"/>
<dbReference type="KEGG" id="pco:PHACADRAFT_188621"/>
<name>K5VRX7_PHACS</name>
<dbReference type="GeneID" id="18910502"/>
<dbReference type="RefSeq" id="XP_007401593.1">
    <property type="nucleotide sequence ID" value="XM_007401531.1"/>
</dbReference>
<dbReference type="EMBL" id="JH930480">
    <property type="protein sequence ID" value="EKM49525.1"/>
    <property type="molecule type" value="Genomic_DNA"/>
</dbReference>
<dbReference type="Proteomes" id="UP000008370">
    <property type="component" value="Unassembled WGS sequence"/>
</dbReference>
<sequence length="100" mass="11040">MVTVSVKDTILAQSDKPVKLESSDYFPPESVNKDAFFESPTTYTCPWKGHATYYSANVNGATLPDVAWAYLQPKPAAAQIAGHFAFDKARHLYVSGVHYI</sequence>
<dbReference type="AlphaFoldDB" id="K5VRX7"/>
<dbReference type="Pfam" id="PF04248">
    <property type="entry name" value="NTP_transf_9"/>
    <property type="match status" value="1"/>
</dbReference>
<dbReference type="PANTHER" id="PTHR34310:SF9">
    <property type="entry name" value="BLR5716 PROTEIN"/>
    <property type="match status" value="1"/>
</dbReference>
<dbReference type="InterPro" id="IPR038694">
    <property type="entry name" value="DUF427_sf"/>
</dbReference>
<organism evidence="2 3">
    <name type="scientific">Phanerochaete carnosa (strain HHB-10118-sp)</name>
    <name type="common">White-rot fungus</name>
    <name type="synonym">Peniophora carnosa</name>
    <dbReference type="NCBI Taxonomy" id="650164"/>
    <lineage>
        <taxon>Eukaryota</taxon>
        <taxon>Fungi</taxon>
        <taxon>Dikarya</taxon>
        <taxon>Basidiomycota</taxon>
        <taxon>Agaricomycotina</taxon>
        <taxon>Agaricomycetes</taxon>
        <taxon>Polyporales</taxon>
        <taxon>Phanerochaetaceae</taxon>
        <taxon>Phanerochaete</taxon>
    </lineage>
</organism>
<keyword evidence="3" id="KW-1185">Reference proteome</keyword>
<accession>K5VRX7</accession>
<dbReference type="PANTHER" id="PTHR34310">
    <property type="entry name" value="DUF427 DOMAIN PROTEIN (AFU_ORTHOLOGUE AFUA_3G02220)"/>
    <property type="match status" value="1"/>
</dbReference>
<protein>
    <recommendedName>
        <fullName evidence="1">DUF427 domain-containing protein</fullName>
    </recommendedName>
</protein>